<evidence type="ECO:0008006" key="3">
    <source>
        <dbReference type="Google" id="ProtNLM"/>
    </source>
</evidence>
<proteinExistence type="predicted"/>
<evidence type="ECO:0000313" key="2">
    <source>
        <dbReference type="Proteomes" id="UP001385892"/>
    </source>
</evidence>
<organism evidence="1 2">
    <name type="scientific">Variovorax rhizosphaerae</name>
    <dbReference type="NCBI Taxonomy" id="1836200"/>
    <lineage>
        <taxon>Bacteria</taxon>
        <taxon>Pseudomonadati</taxon>
        <taxon>Pseudomonadota</taxon>
        <taxon>Betaproteobacteria</taxon>
        <taxon>Burkholderiales</taxon>
        <taxon>Comamonadaceae</taxon>
        <taxon>Variovorax</taxon>
    </lineage>
</organism>
<dbReference type="Gene3D" id="2.60.120.200">
    <property type="match status" value="1"/>
</dbReference>
<dbReference type="RefSeq" id="WP_340341533.1">
    <property type="nucleotide sequence ID" value="NZ_JBBKZT010000003.1"/>
</dbReference>
<sequence>MIPGIVAGTVLGGSGPSDPDFSYVQWLLHMDGTDLGTVITDSSSIARTTVASGATGVTSSAQAKFGPTSFRSSHDSDFAATTDFTGLSFGTGDFAVELSFYAVDAGSFGVMLQTEGSHTGRWYMGHYPGTRQIYVQFNGADAHFTPTNSLALNAWNQIEWSRESGVSYFFVGGTLVYSAADTNDYQVGADRFHAGGGIGGIYPQYVDEVRITVGKARHTANFTAATAAFPDS</sequence>
<protein>
    <recommendedName>
        <fullName evidence="3">LamG domain-containing protein</fullName>
    </recommendedName>
</protein>
<dbReference type="EMBL" id="JBBKZT010000003">
    <property type="protein sequence ID" value="MEJ8846369.1"/>
    <property type="molecule type" value="Genomic_DNA"/>
</dbReference>
<dbReference type="Proteomes" id="UP001385892">
    <property type="component" value="Unassembled WGS sequence"/>
</dbReference>
<dbReference type="InterPro" id="IPR013320">
    <property type="entry name" value="ConA-like_dom_sf"/>
</dbReference>
<accession>A0ABU8WG23</accession>
<evidence type="ECO:0000313" key="1">
    <source>
        <dbReference type="EMBL" id="MEJ8846369.1"/>
    </source>
</evidence>
<gene>
    <name evidence="1" type="ORF">WKW82_06900</name>
</gene>
<comment type="caution">
    <text evidence="1">The sequence shown here is derived from an EMBL/GenBank/DDBJ whole genome shotgun (WGS) entry which is preliminary data.</text>
</comment>
<name>A0ABU8WG23_9BURK</name>
<dbReference type="SUPFAM" id="SSF49899">
    <property type="entry name" value="Concanavalin A-like lectins/glucanases"/>
    <property type="match status" value="1"/>
</dbReference>
<keyword evidence="2" id="KW-1185">Reference proteome</keyword>
<reference evidence="1 2" key="1">
    <citation type="submission" date="2024-03" db="EMBL/GenBank/DDBJ databases">
        <title>Novel species of the genus Variovorax.</title>
        <authorList>
            <person name="Liu Q."/>
            <person name="Xin Y.-H."/>
        </authorList>
    </citation>
    <scope>NUCLEOTIDE SEQUENCE [LARGE SCALE GENOMIC DNA]</scope>
    <source>
        <strain evidence="1 2">KACC 18900</strain>
    </source>
</reference>